<dbReference type="GO" id="GO:0030246">
    <property type="term" value="F:carbohydrate binding"/>
    <property type="evidence" value="ECO:0007669"/>
    <property type="project" value="UniProtKB-KW"/>
</dbReference>
<keyword evidence="4" id="KW-0808">Transferase</keyword>
<dbReference type="Proteomes" id="UP000554482">
    <property type="component" value="Unassembled WGS sequence"/>
</dbReference>
<evidence type="ECO:0000313" key="5">
    <source>
        <dbReference type="Proteomes" id="UP000554482"/>
    </source>
</evidence>
<dbReference type="PANTHER" id="PTHR47976:SF108">
    <property type="entry name" value="G-TYPE LECTIN S-RECEPTOR-LIKE SERINE_THREONINE-PROTEIN KINASE LECRK1"/>
    <property type="match status" value="1"/>
</dbReference>
<keyword evidence="5" id="KW-1185">Reference proteome</keyword>
<evidence type="ECO:0000256" key="1">
    <source>
        <dbReference type="ARBA" id="ARBA00022729"/>
    </source>
</evidence>
<reference evidence="4 5" key="1">
    <citation type="submission" date="2020-06" db="EMBL/GenBank/DDBJ databases">
        <title>Transcriptomic and genomic resources for Thalictrum thalictroides and T. hernandezii: Facilitating candidate gene discovery in an emerging model plant lineage.</title>
        <authorList>
            <person name="Arias T."/>
            <person name="Riano-Pachon D.M."/>
            <person name="Di Stilio V.S."/>
        </authorList>
    </citation>
    <scope>NUCLEOTIDE SEQUENCE [LARGE SCALE GENOMIC DNA]</scope>
    <source>
        <strain evidence="5">cv. WT478/WT964</strain>
        <tissue evidence="4">Leaves</tissue>
    </source>
</reference>
<keyword evidence="4" id="KW-0430">Lectin</keyword>
<dbReference type="InterPro" id="IPR001480">
    <property type="entry name" value="Bulb-type_lectin_dom"/>
</dbReference>
<dbReference type="EMBL" id="JABWDY010033252">
    <property type="protein sequence ID" value="KAF5183559.1"/>
    <property type="molecule type" value="Genomic_DNA"/>
</dbReference>
<dbReference type="PANTHER" id="PTHR47976">
    <property type="entry name" value="G-TYPE LECTIN S-RECEPTOR-LIKE SERINE/THREONINE-PROTEIN KINASE SD2-5"/>
    <property type="match status" value="1"/>
</dbReference>
<keyword evidence="4" id="KW-0418">Kinase</keyword>
<dbReference type="AlphaFoldDB" id="A0A7J6VEQ4"/>
<organism evidence="4 5">
    <name type="scientific">Thalictrum thalictroides</name>
    <name type="common">Rue-anemone</name>
    <name type="synonym">Anemone thalictroides</name>
    <dbReference type="NCBI Taxonomy" id="46969"/>
    <lineage>
        <taxon>Eukaryota</taxon>
        <taxon>Viridiplantae</taxon>
        <taxon>Streptophyta</taxon>
        <taxon>Embryophyta</taxon>
        <taxon>Tracheophyta</taxon>
        <taxon>Spermatophyta</taxon>
        <taxon>Magnoliopsida</taxon>
        <taxon>Ranunculales</taxon>
        <taxon>Ranunculaceae</taxon>
        <taxon>Thalictroideae</taxon>
        <taxon>Thalictrum</taxon>
    </lineage>
</organism>
<feature type="signal peptide" evidence="2">
    <location>
        <begin position="1"/>
        <end position="22"/>
    </location>
</feature>
<protein>
    <submittedName>
        <fullName evidence="4">G-type lectin S-receptor-like serine/threonine-protein kinase LECRK1</fullName>
    </submittedName>
</protein>
<sequence length="326" mass="36295">MAHLFHHLFCFLLLQLPLFISAQTYSNITLGSSKSNLDENPYWTSPSGDFAFGFHPHQDLFLLATWYAKIPVKTIVWTANQGKPVERGAKIELTTNGVLSLTTSNGTGIWKAEATANSQVAYAAMLNTGNFVLSTAESKVVWATFEHPTDTILPNQILDITKQADNKFSSPVSDDDYTIGKFELELQSDGNLVFYSIARPTETRNEAYWQSNTVNNGSQLVFNQSGDIYLTLRSGGVRSLSQRPASTEDYQRATLDYDGVFRQYTYPKTSPRNGWPESWSTSWSLPEICRDLGPFGNGVCGYNSICRRGNNEIRGLNVCAHLDIAT</sequence>
<name>A0A7J6VEQ4_THATH</name>
<feature type="domain" description="Bulb-type lectin" evidence="3">
    <location>
        <begin position="28"/>
        <end position="146"/>
    </location>
</feature>
<comment type="caution">
    <text evidence="4">The sequence shown here is derived from an EMBL/GenBank/DDBJ whole genome shotgun (WGS) entry which is preliminary data.</text>
</comment>
<dbReference type="GO" id="GO:0016301">
    <property type="term" value="F:kinase activity"/>
    <property type="evidence" value="ECO:0007669"/>
    <property type="project" value="UniProtKB-KW"/>
</dbReference>
<dbReference type="Gene3D" id="2.90.10.10">
    <property type="entry name" value="Bulb-type lectin domain"/>
    <property type="match status" value="1"/>
</dbReference>
<dbReference type="Gene3D" id="2.90.10.30">
    <property type="match status" value="1"/>
</dbReference>
<keyword evidence="4" id="KW-0675">Receptor</keyword>
<dbReference type="PROSITE" id="PS50927">
    <property type="entry name" value="BULB_LECTIN"/>
    <property type="match status" value="1"/>
</dbReference>
<proteinExistence type="predicted"/>
<gene>
    <name evidence="4" type="ORF">FRX31_026853</name>
</gene>
<evidence type="ECO:0000259" key="3">
    <source>
        <dbReference type="PROSITE" id="PS50927"/>
    </source>
</evidence>
<dbReference type="Pfam" id="PF01453">
    <property type="entry name" value="B_lectin"/>
    <property type="match status" value="1"/>
</dbReference>
<dbReference type="SMART" id="SM00108">
    <property type="entry name" value="B_lectin"/>
    <property type="match status" value="1"/>
</dbReference>
<evidence type="ECO:0000313" key="4">
    <source>
        <dbReference type="EMBL" id="KAF5183559.1"/>
    </source>
</evidence>
<accession>A0A7J6VEQ4</accession>
<dbReference type="SUPFAM" id="SSF51110">
    <property type="entry name" value="alpha-D-mannose-specific plant lectins"/>
    <property type="match status" value="2"/>
</dbReference>
<dbReference type="InterPro" id="IPR036426">
    <property type="entry name" value="Bulb-type_lectin_dom_sf"/>
</dbReference>
<dbReference type="OrthoDB" id="1930390at2759"/>
<evidence type="ECO:0000256" key="2">
    <source>
        <dbReference type="SAM" id="SignalP"/>
    </source>
</evidence>
<dbReference type="FunFam" id="2.90.10.30:FF:000001">
    <property type="entry name" value="Serine/threonine-protein kinase"/>
    <property type="match status" value="1"/>
</dbReference>
<keyword evidence="1 2" id="KW-0732">Signal</keyword>
<dbReference type="InterPro" id="IPR051343">
    <property type="entry name" value="G-type_lectin_kinases/EP1-like"/>
</dbReference>
<dbReference type="FunFam" id="2.90.10.10:FF:000013">
    <property type="entry name" value="G-type lectin S-receptor-like serine/threonine-protein kinase LECRK1"/>
    <property type="match status" value="1"/>
</dbReference>
<feature type="chain" id="PRO_5029912407" evidence="2">
    <location>
        <begin position="23"/>
        <end position="326"/>
    </location>
</feature>